<accession>A0A6P2CZB0</accession>
<dbReference type="Proteomes" id="UP000464178">
    <property type="component" value="Chromosome"/>
</dbReference>
<dbReference type="AlphaFoldDB" id="A0A6P2CZB0"/>
<protein>
    <submittedName>
        <fullName evidence="2">Uncharacterized protein</fullName>
    </submittedName>
</protein>
<gene>
    <name evidence="2" type="ORF">SOIL9_51640</name>
</gene>
<organism evidence="2 3">
    <name type="scientific">Gemmata massiliana</name>
    <dbReference type="NCBI Taxonomy" id="1210884"/>
    <lineage>
        <taxon>Bacteria</taxon>
        <taxon>Pseudomonadati</taxon>
        <taxon>Planctomycetota</taxon>
        <taxon>Planctomycetia</taxon>
        <taxon>Gemmatales</taxon>
        <taxon>Gemmataceae</taxon>
        <taxon>Gemmata</taxon>
    </lineage>
</organism>
<dbReference type="KEGG" id="gms:SOIL9_51640"/>
<sequence length="287" mass="31611">MPTTRPQQRARPTIRPDRRNCPPAARVSGAPGVQQFPLPTRRAPRGRWVRQFRCPAPAVSGRSQLVVRPGQFQPQGVCGLVAWDNTIRAACHEHGGATRDWQRDDPHAREARRAAGGAVEFQTDGTTVHTTRGWREMRLSIFAKRNRGKPVGGAWQQRDRPKPYAQVIQAAIRTSEQLGPGWWQMAVRLGLSDTSSVTVLADGAKWIWNPLAEHLPGVAGILDIHHASEHLCAAARTSPRNTPKCARSCGGGGSRCCVLVSRGNTTAPLDARLDNDNLRTRRAHRLQ</sequence>
<proteinExistence type="predicted"/>
<name>A0A6P2CZB0_9BACT</name>
<evidence type="ECO:0000313" key="2">
    <source>
        <dbReference type="EMBL" id="VTR92550.1"/>
    </source>
</evidence>
<reference evidence="2 3" key="1">
    <citation type="submission" date="2019-05" db="EMBL/GenBank/DDBJ databases">
        <authorList>
            <consortium name="Science for Life Laboratories"/>
        </authorList>
    </citation>
    <scope>NUCLEOTIDE SEQUENCE [LARGE SCALE GENOMIC DNA]</scope>
    <source>
        <strain evidence="2">Soil9</strain>
    </source>
</reference>
<dbReference type="EMBL" id="LR593886">
    <property type="protein sequence ID" value="VTR92550.1"/>
    <property type="molecule type" value="Genomic_DNA"/>
</dbReference>
<feature type="region of interest" description="Disordered" evidence="1">
    <location>
        <begin position="1"/>
        <end position="40"/>
    </location>
</feature>
<evidence type="ECO:0000313" key="3">
    <source>
        <dbReference type="Proteomes" id="UP000464178"/>
    </source>
</evidence>
<evidence type="ECO:0000256" key="1">
    <source>
        <dbReference type="SAM" id="MobiDB-lite"/>
    </source>
</evidence>
<keyword evidence="3" id="KW-1185">Reference proteome</keyword>